<proteinExistence type="predicted"/>
<name>A0A1W1X2N4_9CLOT</name>
<dbReference type="RefSeq" id="WP_084113700.1">
    <property type="nucleotide sequence ID" value="NZ_FWXH01000002.1"/>
</dbReference>
<sequence length="210" mass="24250">MSSFLGKIHYLLYNKIQVNEEILEEVLRLAEEKNIDVNSIKDRVYEKYGYPEKRALEDVIEHDNIHGWLQSKIQSVENRTAAIITELTSGASVDIDEIAEVYFKNGEKIMKGSGEMDCSPKKLFDLIFDYMLEGMPCDMINQVISESENEFEWKTTRCIHKEYWENVNGNVLNFYSLRTAWINGFLSAAGANYSYVRNGDGYNKITKEAN</sequence>
<evidence type="ECO:0000313" key="2">
    <source>
        <dbReference type="Proteomes" id="UP000192468"/>
    </source>
</evidence>
<reference evidence="1 2" key="1">
    <citation type="submission" date="2017-04" db="EMBL/GenBank/DDBJ databases">
        <authorList>
            <person name="Afonso C.L."/>
            <person name="Miller P.J."/>
            <person name="Scott M.A."/>
            <person name="Spackman E."/>
            <person name="Goraichik I."/>
            <person name="Dimitrov K.M."/>
            <person name="Suarez D.L."/>
            <person name="Swayne D.E."/>
        </authorList>
    </citation>
    <scope>NUCLEOTIDE SEQUENCE [LARGE SCALE GENOMIC DNA]</scope>
    <source>
        <strain evidence="1 2">DSM 12555</strain>
    </source>
</reference>
<dbReference type="Proteomes" id="UP000192468">
    <property type="component" value="Unassembled WGS sequence"/>
</dbReference>
<gene>
    <name evidence="1" type="ORF">SAMN02745134_00514</name>
</gene>
<dbReference type="STRING" id="1121291.SAMN02745134_00514"/>
<protein>
    <submittedName>
        <fullName evidence="1">Uncharacterized protein</fullName>
    </submittedName>
</protein>
<keyword evidence="2" id="KW-1185">Reference proteome</keyword>
<dbReference type="EMBL" id="FWXH01000002">
    <property type="protein sequence ID" value="SMC18174.1"/>
    <property type="molecule type" value="Genomic_DNA"/>
</dbReference>
<evidence type="ECO:0000313" key="1">
    <source>
        <dbReference type="EMBL" id="SMC18174.1"/>
    </source>
</evidence>
<dbReference type="OrthoDB" id="9777242at2"/>
<dbReference type="AlphaFoldDB" id="A0A1W1X2N4"/>
<organism evidence="1 2">
    <name type="scientific">Clostridium acidisoli DSM 12555</name>
    <dbReference type="NCBI Taxonomy" id="1121291"/>
    <lineage>
        <taxon>Bacteria</taxon>
        <taxon>Bacillati</taxon>
        <taxon>Bacillota</taxon>
        <taxon>Clostridia</taxon>
        <taxon>Eubacteriales</taxon>
        <taxon>Clostridiaceae</taxon>
        <taxon>Clostridium</taxon>
    </lineage>
</organism>
<accession>A0A1W1X2N4</accession>